<dbReference type="PANTHER" id="PTHR16134">
    <property type="entry name" value="F-BOX/TPR REPEAT PROTEIN POF3"/>
    <property type="match status" value="1"/>
</dbReference>
<protein>
    <submittedName>
        <fullName evidence="1">Uncharacterized protein</fullName>
    </submittedName>
</protein>
<dbReference type="SUPFAM" id="SSF52047">
    <property type="entry name" value="RNI-like"/>
    <property type="match status" value="1"/>
</dbReference>
<keyword evidence="2" id="KW-1185">Reference proteome</keyword>
<dbReference type="EMBL" id="QPFP01000419">
    <property type="protein sequence ID" value="TEB13307.1"/>
    <property type="molecule type" value="Genomic_DNA"/>
</dbReference>
<dbReference type="OrthoDB" id="3357519at2759"/>
<organism evidence="1 2">
    <name type="scientific">Coprinellus micaceus</name>
    <name type="common">Glistening ink-cap mushroom</name>
    <name type="synonym">Coprinus micaceus</name>
    <dbReference type="NCBI Taxonomy" id="71717"/>
    <lineage>
        <taxon>Eukaryota</taxon>
        <taxon>Fungi</taxon>
        <taxon>Dikarya</taxon>
        <taxon>Basidiomycota</taxon>
        <taxon>Agaricomycotina</taxon>
        <taxon>Agaricomycetes</taxon>
        <taxon>Agaricomycetidae</taxon>
        <taxon>Agaricales</taxon>
        <taxon>Agaricineae</taxon>
        <taxon>Psathyrellaceae</taxon>
        <taxon>Coprinellus</taxon>
    </lineage>
</organism>
<gene>
    <name evidence="1" type="ORF">FA13DRAFT_1748342</name>
</gene>
<proteinExistence type="predicted"/>
<name>A0A4Y7RYA7_COPMI</name>
<dbReference type="AlphaFoldDB" id="A0A4Y7RYA7"/>
<accession>A0A4Y7RYA7</accession>
<comment type="caution">
    <text evidence="1">The sequence shown here is derived from an EMBL/GenBank/DDBJ whole genome shotgun (WGS) entry which is preliminary data.</text>
</comment>
<dbReference type="PANTHER" id="PTHR16134:SF119">
    <property type="entry name" value="AT02038P-RELATED"/>
    <property type="match status" value="1"/>
</dbReference>
<evidence type="ECO:0000313" key="1">
    <source>
        <dbReference type="EMBL" id="TEB13307.1"/>
    </source>
</evidence>
<evidence type="ECO:0000313" key="2">
    <source>
        <dbReference type="Proteomes" id="UP000298030"/>
    </source>
</evidence>
<sequence length="425" mass="47894">MRRMPPEILGEMFKAALDPDDMYHIPQLVISICLVCKAWRDAAIGTPELWNKLQLSSKIRGRPICFTKVGTWFSRSGTLPRYLHLNIPRACKIFGVHPATCDMLTSGLNMSAARRPWDSLQSLDVTVTHNGYHESQRSYVDEVIPNLPLVTIFHLQEIGYDRYDPVPSRLPMLADFFNNITDIHVGDWPLSWMKTLLPLCKNLYSLTLDYVAQVGDDVGDGPSQLIVLQHLHLFRIRSSAYLDEARVLPLLFRMPSLKELEIEFESVGSTEMCDHDELRAELAQFLEASNASPSHLQMSYISITADGLRGLLSKIPSLTHLTFHDVTFDAAAFDFPAPLVSNAPDSLFLPCLEILECFRLPKEFSHATVCSYFARRIPLVSSSALKRLTMELATGENPRRAATSMNTLREAGADVLIYTRHARGY</sequence>
<dbReference type="Proteomes" id="UP000298030">
    <property type="component" value="Unassembled WGS sequence"/>
</dbReference>
<reference evidence="1 2" key="1">
    <citation type="journal article" date="2019" name="Nat. Ecol. Evol.">
        <title>Megaphylogeny resolves global patterns of mushroom evolution.</title>
        <authorList>
            <person name="Varga T."/>
            <person name="Krizsan K."/>
            <person name="Foldi C."/>
            <person name="Dima B."/>
            <person name="Sanchez-Garcia M."/>
            <person name="Sanchez-Ramirez S."/>
            <person name="Szollosi G.J."/>
            <person name="Szarkandi J.G."/>
            <person name="Papp V."/>
            <person name="Albert L."/>
            <person name="Andreopoulos W."/>
            <person name="Angelini C."/>
            <person name="Antonin V."/>
            <person name="Barry K.W."/>
            <person name="Bougher N.L."/>
            <person name="Buchanan P."/>
            <person name="Buyck B."/>
            <person name="Bense V."/>
            <person name="Catcheside P."/>
            <person name="Chovatia M."/>
            <person name="Cooper J."/>
            <person name="Damon W."/>
            <person name="Desjardin D."/>
            <person name="Finy P."/>
            <person name="Geml J."/>
            <person name="Haridas S."/>
            <person name="Hughes K."/>
            <person name="Justo A."/>
            <person name="Karasinski D."/>
            <person name="Kautmanova I."/>
            <person name="Kiss B."/>
            <person name="Kocsube S."/>
            <person name="Kotiranta H."/>
            <person name="LaButti K.M."/>
            <person name="Lechner B.E."/>
            <person name="Liimatainen K."/>
            <person name="Lipzen A."/>
            <person name="Lukacs Z."/>
            <person name="Mihaltcheva S."/>
            <person name="Morgado L.N."/>
            <person name="Niskanen T."/>
            <person name="Noordeloos M.E."/>
            <person name="Ohm R.A."/>
            <person name="Ortiz-Santana B."/>
            <person name="Ovrebo C."/>
            <person name="Racz N."/>
            <person name="Riley R."/>
            <person name="Savchenko A."/>
            <person name="Shiryaev A."/>
            <person name="Soop K."/>
            <person name="Spirin V."/>
            <person name="Szebenyi C."/>
            <person name="Tomsovsky M."/>
            <person name="Tulloss R.E."/>
            <person name="Uehling J."/>
            <person name="Grigoriev I.V."/>
            <person name="Vagvolgyi C."/>
            <person name="Papp T."/>
            <person name="Martin F.M."/>
            <person name="Miettinen O."/>
            <person name="Hibbett D.S."/>
            <person name="Nagy L.G."/>
        </authorList>
    </citation>
    <scope>NUCLEOTIDE SEQUENCE [LARGE SCALE GENOMIC DNA]</scope>
    <source>
        <strain evidence="1 2">FP101781</strain>
    </source>
</reference>
<dbReference type="Gene3D" id="3.80.10.10">
    <property type="entry name" value="Ribonuclease Inhibitor"/>
    <property type="match status" value="1"/>
</dbReference>
<dbReference type="InterPro" id="IPR032675">
    <property type="entry name" value="LRR_dom_sf"/>
</dbReference>